<gene>
    <name evidence="1" type="ORF">F0L74_00880</name>
</gene>
<organism evidence="1 2">
    <name type="scientific">Chitinophaga agrisoli</name>
    <dbReference type="NCBI Taxonomy" id="2607653"/>
    <lineage>
        <taxon>Bacteria</taxon>
        <taxon>Pseudomonadati</taxon>
        <taxon>Bacteroidota</taxon>
        <taxon>Chitinophagia</taxon>
        <taxon>Chitinophagales</taxon>
        <taxon>Chitinophagaceae</taxon>
        <taxon>Chitinophaga</taxon>
    </lineage>
</organism>
<name>A0A5B2W1L1_9BACT</name>
<comment type="caution">
    <text evidence="1">The sequence shown here is derived from an EMBL/GenBank/DDBJ whole genome shotgun (WGS) entry which is preliminary data.</text>
</comment>
<dbReference type="AlphaFoldDB" id="A0A5B2W1L1"/>
<keyword evidence="2" id="KW-1185">Reference proteome</keyword>
<reference evidence="1 2" key="2">
    <citation type="submission" date="2019-09" db="EMBL/GenBank/DDBJ databases">
        <authorList>
            <person name="Jin C."/>
        </authorList>
    </citation>
    <scope>NUCLEOTIDE SEQUENCE [LARGE SCALE GENOMIC DNA]</scope>
    <source>
        <strain evidence="1 2">BN140078</strain>
    </source>
</reference>
<accession>A0A5B2W1L1</accession>
<reference evidence="1 2" key="1">
    <citation type="submission" date="2019-09" db="EMBL/GenBank/DDBJ databases">
        <title>Chitinophaga ginsengihumi sp. nov., isolated from soil of ginseng rhizosphere.</title>
        <authorList>
            <person name="Lee J."/>
        </authorList>
    </citation>
    <scope>NUCLEOTIDE SEQUENCE [LARGE SCALE GENOMIC DNA]</scope>
    <source>
        <strain evidence="1 2">BN140078</strain>
    </source>
</reference>
<evidence type="ECO:0000313" key="2">
    <source>
        <dbReference type="Proteomes" id="UP000324611"/>
    </source>
</evidence>
<dbReference type="Proteomes" id="UP000324611">
    <property type="component" value="Unassembled WGS sequence"/>
</dbReference>
<dbReference type="RefSeq" id="WP_149835960.1">
    <property type="nucleotide sequence ID" value="NZ_VUOC01000001.1"/>
</dbReference>
<protein>
    <submittedName>
        <fullName evidence="1">Uncharacterized protein</fullName>
    </submittedName>
</protein>
<proteinExistence type="predicted"/>
<sequence>MSKPFDVDLPKLVRLLLPPRLRTVKHVAWLQALTNPVNYLYQQFRRNRDANLYRLSITPQVVYLEKLLNDRYDIAGRRISIKDAVVLTSEYIYQEQELKPVYIYTEAENRPVHLFTDAEIGGGSVDFFVLAPSDLTYNENEMTALIDNYKLAGKRYKIQKV</sequence>
<evidence type="ECO:0000313" key="1">
    <source>
        <dbReference type="EMBL" id="KAA2244562.1"/>
    </source>
</evidence>
<dbReference type="EMBL" id="VUOC01000001">
    <property type="protein sequence ID" value="KAA2244562.1"/>
    <property type="molecule type" value="Genomic_DNA"/>
</dbReference>